<proteinExistence type="predicted"/>
<name>A0A9W6LSG3_9HYPH</name>
<gene>
    <name evidence="1" type="ORF">LMG27198_24180</name>
</gene>
<comment type="caution">
    <text evidence="1">The sequence shown here is derived from an EMBL/GenBank/DDBJ whole genome shotgun (WGS) entry which is preliminary data.</text>
</comment>
<evidence type="ECO:0000313" key="1">
    <source>
        <dbReference type="EMBL" id="GLI93426.1"/>
    </source>
</evidence>
<reference evidence="1" key="1">
    <citation type="journal article" date="2023" name="Int. J. Syst. Evol. Microbiol.">
        <title>Methylocystis iwaonis sp. nov., a type II methane-oxidizing bacterium from surface soil of a rice paddy field in Japan, and emended description of the genus Methylocystis (ex Whittenbury et al. 1970) Bowman et al. 1993.</title>
        <authorList>
            <person name="Kaise H."/>
            <person name="Sawadogo J.B."/>
            <person name="Alam M.S."/>
            <person name="Ueno C."/>
            <person name="Dianou D."/>
            <person name="Shinjo R."/>
            <person name="Asakawa S."/>
        </authorList>
    </citation>
    <scope>NUCLEOTIDE SEQUENCE</scope>
    <source>
        <strain evidence="1">LMG27198</strain>
    </source>
</reference>
<dbReference type="NCBIfam" id="TIGR02547">
    <property type="entry name" value="casA_cse1"/>
    <property type="match status" value="1"/>
</dbReference>
<dbReference type="CDD" id="cd09729">
    <property type="entry name" value="Cse1_I-E"/>
    <property type="match status" value="1"/>
</dbReference>
<keyword evidence="2" id="KW-1185">Reference proteome</keyword>
<evidence type="ECO:0000313" key="2">
    <source>
        <dbReference type="Proteomes" id="UP001144323"/>
    </source>
</evidence>
<dbReference type="RefSeq" id="WP_281803220.1">
    <property type="nucleotide sequence ID" value="NZ_BSEC01000001.1"/>
</dbReference>
<dbReference type="Proteomes" id="UP001144323">
    <property type="component" value="Unassembled WGS sequence"/>
</dbReference>
<dbReference type="Pfam" id="PF09481">
    <property type="entry name" value="CRISPR_Cse1"/>
    <property type="match status" value="1"/>
</dbReference>
<dbReference type="InterPro" id="IPR013381">
    <property type="entry name" value="CRISPR-assoc_prot_Cse1"/>
</dbReference>
<sequence length="551" mass="59958">MAPFSLLASPWLPVRRRGGSRCLIRPAEIAADFSRDPIVAFAWGRPDFDAASREFMIGLLATAFAPADGRAFLTFWHDPPDAVQLDAAFTPFARAFLLDDNGPRFAQDHDPLTDAEETPVSALLIEAPGANTIKENKDLFQKRGQIEHLSRAAAAMALFTLQCYAPSGGAGHRVSLRGGGPLTTLVAPSDATPELWRLLWLNTLQSRRDYPPAQEALDRIFPWLAPTITSEGKPPATVSPRGSHILQAFWGMPRRIRLVFAPNSDGRACPITGVVDDVSVTGFRTRPYGVSYHESFEHPLSPYYSPKGKGDWLPVHPQPGGILYRDWPAVAGAPDEKERLAAIVAGATTRLRALGDFGEARLLASGFDMDNMKARGFVETEMPVFLFAETVAEEDAEIFQQAARSFVEAAELAASAMGIAIRTALAGARADGKATPFSALRENFFLSTQDPFFDTLRELSHRFAAGEDPELLRASLGEKWLGALRKTSVSTFDSHVDPLDLPQHVMERAVDARGHLVGAFFGHGALGRKIDAALGRAREPQKKSRKAGKAA</sequence>
<protein>
    <submittedName>
        <fullName evidence="1">Type I-E CRISPR-associated protein Cse1/CasA</fullName>
    </submittedName>
</protein>
<accession>A0A9W6LSG3</accession>
<dbReference type="AlphaFoldDB" id="A0A9W6LSG3"/>
<dbReference type="EMBL" id="BSEC01000001">
    <property type="protein sequence ID" value="GLI93426.1"/>
    <property type="molecule type" value="Genomic_DNA"/>
</dbReference>
<organism evidence="1 2">
    <name type="scientific">Methylocystis echinoides</name>
    <dbReference type="NCBI Taxonomy" id="29468"/>
    <lineage>
        <taxon>Bacteria</taxon>
        <taxon>Pseudomonadati</taxon>
        <taxon>Pseudomonadota</taxon>
        <taxon>Alphaproteobacteria</taxon>
        <taxon>Hyphomicrobiales</taxon>
        <taxon>Methylocystaceae</taxon>
        <taxon>Methylocystis</taxon>
    </lineage>
</organism>